<accession>A0A917TBY7</accession>
<organism evidence="1 2">
    <name type="scientific">Nakamurella endophytica</name>
    <dbReference type="NCBI Taxonomy" id="1748367"/>
    <lineage>
        <taxon>Bacteria</taxon>
        <taxon>Bacillati</taxon>
        <taxon>Actinomycetota</taxon>
        <taxon>Actinomycetes</taxon>
        <taxon>Nakamurellales</taxon>
        <taxon>Nakamurellaceae</taxon>
        <taxon>Nakamurella</taxon>
    </lineage>
</organism>
<gene>
    <name evidence="1" type="ORF">GCM10011594_41790</name>
</gene>
<keyword evidence="2" id="KW-1185">Reference proteome</keyword>
<comment type="caution">
    <text evidence="1">The sequence shown here is derived from an EMBL/GenBank/DDBJ whole genome shotgun (WGS) entry which is preliminary data.</text>
</comment>
<dbReference type="RefSeq" id="WP_188944799.1">
    <property type="nucleotide sequence ID" value="NZ_BMNA01000017.1"/>
</dbReference>
<reference evidence="1" key="1">
    <citation type="journal article" date="2014" name="Int. J. Syst. Evol. Microbiol.">
        <title>Complete genome sequence of Corynebacterium casei LMG S-19264T (=DSM 44701T), isolated from a smear-ripened cheese.</title>
        <authorList>
            <consortium name="US DOE Joint Genome Institute (JGI-PGF)"/>
            <person name="Walter F."/>
            <person name="Albersmeier A."/>
            <person name="Kalinowski J."/>
            <person name="Ruckert C."/>
        </authorList>
    </citation>
    <scope>NUCLEOTIDE SEQUENCE</scope>
    <source>
        <strain evidence="1">CGMCC 4.7308</strain>
    </source>
</reference>
<proteinExistence type="predicted"/>
<dbReference type="Proteomes" id="UP000655208">
    <property type="component" value="Unassembled WGS sequence"/>
</dbReference>
<name>A0A917TBY7_9ACTN</name>
<evidence type="ECO:0000313" key="1">
    <source>
        <dbReference type="EMBL" id="GGM17364.1"/>
    </source>
</evidence>
<dbReference type="AlphaFoldDB" id="A0A917TBY7"/>
<reference evidence="1" key="2">
    <citation type="submission" date="2020-09" db="EMBL/GenBank/DDBJ databases">
        <authorList>
            <person name="Sun Q."/>
            <person name="Zhou Y."/>
        </authorList>
    </citation>
    <scope>NUCLEOTIDE SEQUENCE</scope>
    <source>
        <strain evidence="1">CGMCC 4.7308</strain>
    </source>
</reference>
<protein>
    <submittedName>
        <fullName evidence="1">Uncharacterized protein</fullName>
    </submittedName>
</protein>
<sequence>MTVPNSYPKVAWTRLPLHVEASNRNDDSAVFVDEVRVSPEGLFFRCSLRTRRPDVARIEFDGGTIYPRDPVADHLTVIVENQDTSERMPAHTQTTWSGRDERGALIGEAVMWVDQPIEQLPSTVVLTITVTGGP</sequence>
<evidence type="ECO:0000313" key="2">
    <source>
        <dbReference type="Proteomes" id="UP000655208"/>
    </source>
</evidence>
<dbReference type="EMBL" id="BMNA01000017">
    <property type="protein sequence ID" value="GGM17364.1"/>
    <property type="molecule type" value="Genomic_DNA"/>
</dbReference>